<protein>
    <recommendedName>
        <fullName evidence="1">DUF6590 domain-containing protein</fullName>
    </recommendedName>
</protein>
<reference evidence="2 3" key="1">
    <citation type="submission" date="2016-05" db="EMBL/GenBank/DDBJ databases">
        <title>A degradative enzymes factory behind the ericoid mycorrhizal symbiosis.</title>
        <authorList>
            <consortium name="DOE Joint Genome Institute"/>
            <person name="Martino E."/>
            <person name="Morin E."/>
            <person name="Grelet G."/>
            <person name="Kuo A."/>
            <person name="Kohler A."/>
            <person name="Daghino S."/>
            <person name="Barry K."/>
            <person name="Choi C."/>
            <person name="Cichocki N."/>
            <person name="Clum A."/>
            <person name="Copeland A."/>
            <person name="Hainaut M."/>
            <person name="Haridas S."/>
            <person name="Labutti K."/>
            <person name="Lindquist E."/>
            <person name="Lipzen A."/>
            <person name="Khouja H.-R."/>
            <person name="Murat C."/>
            <person name="Ohm R."/>
            <person name="Olson A."/>
            <person name="Spatafora J."/>
            <person name="Veneault-Fourrey C."/>
            <person name="Henrissat B."/>
            <person name="Grigoriev I."/>
            <person name="Martin F."/>
            <person name="Perotto S."/>
        </authorList>
    </citation>
    <scope>NUCLEOTIDE SEQUENCE [LARGE SCALE GENOMIC DNA]</scope>
    <source>
        <strain evidence="2 3">UAMH 7357</strain>
    </source>
</reference>
<dbReference type="EMBL" id="KZ613489">
    <property type="protein sequence ID" value="PMD19361.1"/>
    <property type="molecule type" value="Genomic_DNA"/>
</dbReference>
<evidence type="ECO:0000259" key="1">
    <source>
        <dbReference type="Pfam" id="PF20233"/>
    </source>
</evidence>
<dbReference type="STRING" id="1745343.A0A2J6PZB2"/>
<feature type="domain" description="DUF6590" evidence="1">
    <location>
        <begin position="337"/>
        <end position="427"/>
    </location>
</feature>
<dbReference type="AlphaFoldDB" id="A0A2J6PZB2"/>
<proteinExistence type="predicted"/>
<dbReference type="Proteomes" id="UP000235672">
    <property type="component" value="Unassembled WGS sequence"/>
</dbReference>
<dbReference type="Pfam" id="PF20233">
    <property type="entry name" value="DUF6590"/>
    <property type="match status" value="1"/>
</dbReference>
<name>A0A2J6PZB2_9HELO</name>
<gene>
    <name evidence="2" type="ORF">NA56DRAFT_705528</name>
</gene>
<sequence>MDAICIIDTGNQQGNVFPLSLFQSQSSTFKDLKDTETRAGFKFTRDALAAEGAINLTWYPRKSPQFFHDIRFLIPPSEPHDAVMAVLNIGAQTATPFILISHSVGGLIVRNNCVPAMKILPNETLLRQHSTLVWAWASEPGSVYRNRTSIAPTGFFITQWKMLFGSVNFTTMSLLDLGEKFGRTIEFHVQTQSPVSANVDIVGARLYIPHAHCHQPPDLSIPSPGLLRSHFRDTRKEDFGPPPLSKGKEKEHEYGAYYDAGAYVRRPHFKPMSKKAVAGPTRQRRRTVWETPRVKYLPIPSLKNGTRISRTPQTPGTANTALPVLLYPSHLTEQVNVFKLGRVFSTLWTDPVVDATKKHDARLNDMYSVYMEWQTKIYSKIRRFVVQSGNRLTKCLPITTYNGSGLMKRCFKVGDHAVIYSYDRPENDLSAVSL</sequence>
<accession>A0A2J6PZB2</accession>
<evidence type="ECO:0000313" key="2">
    <source>
        <dbReference type="EMBL" id="PMD19361.1"/>
    </source>
</evidence>
<organism evidence="2 3">
    <name type="scientific">Hyaloscypha hepaticicola</name>
    <dbReference type="NCBI Taxonomy" id="2082293"/>
    <lineage>
        <taxon>Eukaryota</taxon>
        <taxon>Fungi</taxon>
        <taxon>Dikarya</taxon>
        <taxon>Ascomycota</taxon>
        <taxon>Pezizomycotina</taxon>
        <taxon>Leotiomycetes</taxon>
        <taxon>Helotiales</taxon>
        <taxon>Hyaloscyphaceae</taxon>
        <taxon>Hyaloscypha</taxon>
    </lineage>
</organism>
<dbReference type="InterPro" id="IPR046497">
    <property type="entry name" value="DUF6590"/>
</dbReference>
<evidence type="ECO:0000313" key="3">
    <source>
        <dbReference type="Proteomes" id="UP000235672"/>
    </source>
</evidence>
<dbReference type="OrthoDB" id="3559580at2759"/>
<keyword evidence="3" id="KW-1185">Reference proteome</keyword>